<reference evidence="4" key="1">
    <citation type="journal article" date="2019" name="Int. J. Syst. Evol. Microbiol.">
        <title>The Global Catalogue of Microorganisms (GCM) 10K type strain sequencing project: providing services to taxonomists for standard genome sequencing and annotation.</title>
        <authorList>
            <consortium name="The Broad Institute Genomics Platform"/>
            <consortium name="The Broad Institute Genome Sequencing Center for Infectious Disease"/>
            <person name="Wu L."/>
            <person name="Ma J."/>
        </authorList>
    </citation>
    <scope>NUCLEOTIDE SEQUENCE [LARGE SCALE GENOMIC DNA]</scope>
    <source>
        <strain evidence="4">CGMCC 4.7177</strain>
    </source>
</reference>
<feature type="transmembrane region" description="Helical" evidence="1">
    <location>
        <begin position="29"/>
        <end position="53"/>
    </location>
</feature>
<feature type="transmembrane region" description="Helical" evidence="1">
    <location>
        <begin position="429"/>
        <end position="451"/>
    </location>
</feature>
<sequence length="452" mass="48077">MFQIILPLALLFIIVLVKKIPKIGGDIRVALIVAAITSAILSGLTPLETLLGFIDGIDRLSWVIMLSIFGSLYAESQVKIGAMDTTLNSFRAVFGKSPRGLIVAIFLTLILAGSLLGDAIASATVIGFLVINSLTELKLKPEQIGMIILLGASIGSIMPPITQGVFLSASLVGIDPSPVINLAYITVSIGAILAILESFRFVRGKMMPQELIPTESIFQILRERWKTLIPLIVLIAIVLTNTIFKYNIFTEIKFLAFVLDPLKEIPIIKGITFPVVLAIIVAIFVSFLFPSVWKQSKGVLKGGFGKVSQTVQIQLSAGIMVGVFYASGLIDKVALMAEGLSESFVKLGGALSIVVVGMMTGSQTTAQSVNVTFLGPILEKLNVDPTLIALGASHIAAAGQNMPPVGLTAFVICGLIGGILNTKVDPIKVMVLALPNSLYFLGVGLAAWFIVF</sequence>
<feature type="transmembrane region" description="Helical" evidence="1">
    <location>
        <begin position="182"/>
        <end position="202"/>
    </location>
</feature>
<accession>A0ABW4SHH7</accession>
<feature type="transmembrane region" description="Helical" evidence="1">
    <location>
        <begin position="143"/>
        <end position="162"/>
    </location>
</feature>
<feature type="transmembrane region" description="Helical" evidence="1">
    <location>
        <begin position="228"/>
        <end position="247"/>
    </location>
</feature>
<gene>
    <name evidence="3" type="ORF">ACFSFY_08175</name>
</gene>
<evidence type="ECO:0000313" key="4">
    <source>
        <dbReference type="Proteomes" id="UP001597218"/>
    </source>
</evidence>
<proteinExistence type="predicted"/>
<comment type="caution">
    <text evidence="3">The sequence shown here is derived from an EMBL/GenBank/DDBJ whole genome shotgun (WGS) entry which is preliminary data.</text>
</comment>
<evidence type="ECO:0000259" key="2">
    <source>
        <dbReference type="Pfam" id="PF06808"/>
    </source>
</evidence>
<dbReference type="EMBL" id="JBHUGI010000024">
    <property type="protein sequence ID" value="MFD1928032.1"/>
    <property type="molecule type" value="Genomic_DNA"/>
</dbReference>
<feature type="transmembrane region" description="Helical" evidence="1">
    <location>
        <begin position="405"/>
        <end position="422"/>
    </location>
</feature>
<evidence type="ECO:0000313" key="3">
    <source>
        <dbReference type="EMBL" id="MFD1928032.1"/>
    </source>
</evidence>
<evidence type="ECO:0000256" key="1">
    <source>
        <dbReference type="SAM" id="Phobius"/>
    </source>
</evidence>
<feature type="transmembrane region" description="Helical" evidence="1">
    <location>
        <begin position="267"/>
        <end position="289"/>
    </location>
</feature>
<keyword evidence="1" id="KW-1133">Transmembrane helix</keyword>
<keyword evidence="1" id="KW-0472">Membrane</keyword>
<dbReference type="RefSeq" id="WP_381537025.1">
    <property type="nucleotide sequence ID" value="NZ_JBHUGI010000024.1"/>
</dbReference>
<organism evidence="3 4">
    <name type="scientific">Sporosarcina siberiensis</name>
    <dbReference type="NCBI Taxonomy" id="1365606"/>
    <lineage>
        <taxon>Bacteria</taxon>
        <taxon>Bacillati</taxon>
        <taxon>Bacillota</taxon>
        <taxon>Bacilli</taxon>
        <taxon>Bacillales</taxon>
        <taxon>Caryophanaceae</taxon>
        <taxon>Sporosarcina</taxon>
    </lineage>
</organism>
<dbReference type="Pfam" id="PF06808">
    <property type="entry name" value="DctM"/>
    <property type="match status" value="1"/>
</dbReference>
<feature type="domain" description="TRAP C4-dicarboxylate transport system permease DctM subunit" evidence="2">
    <location>
        <begin position="27"/>
        <end position="442"/>
    </location>
</feature>
<keyword evidence="4" id="KW-1185">Reference proteome</keyword>
<feature type="transmembrane region" description="Helical" evidence="1">
    <location>
        <begin position="100"/>
        <end position="131"/>
    </location>
</feature>
<protein>
    <submittedName>
        <fullName evidence="3">TRAP transporter large permease subunit</fullName>
    </submittedName>
</protein>
<name>A0ABW4SHH7_9BACL</name>
<keyword evidence="1" id="KW-0812">Transmembrane</keyword>
<feature type="transmembrane region" description="Helical" evidence="1">
    <location>
        <begin position="310"/>
        <end position="330"/>
    </location>
</feature>
<dbReference type="InterPro" id="IPR010656">
    <property type="entry name" value="DctM"/>
</dbReference>
<dbReference type="Proteomes" id="UP001597218">
    <property type="component" value="Unassembled WGS sequence"/>
</dbReference>